<name>A0A318TKZ9_9BRAD</name>
<reference evidence="8 9" key="1">
    <citation type="submission" date="2018-06" db="EMBL/GenBank/DDBJ databases">
        <title>Genomic Encyclopedia of Archaeal and Bacterial Type Strains, Phase II (KMG-II): from individual species to whole genera.</title>
        <authorList>
            <person name="Goeker M."/>
        </authorList>
    </citation>
    <scope>NUCLEOTIDE SEQUENCE [LARGE SCALE GENOMIC DNA]</scope>
    <source>
        <strain evidence="8 9">JCM 11668</strain>
    </source>
</reference>
<evidence type="ECO:0000313" key="8">
    <source>
        <dbReference type="EMBL" id="PYF05492.1"/>
    </source>
</evidence>
<evidence type="ECO:0000256" key="6">
    <source>
        <dbReference type="ARBA" id="ARBA00025321"/>
    </source>
</evidence>
<protein>
    <recommendedName>
        <fullName evidence="3">Lectin-like protein BA14k</fullName>
    </recommendedName>
</protein>
<keyword evidence="7" id="KW-0812">Transmembrane</keyword>
<evidence type="ECO:0000256" key="1">
    <source>
        <dbReference type="ARBA" id="ARBA00004167"/>
    </source>
</evidence>
<dbReference type="EMBL" id="QJTI01000001">
    <property type="protein sequence ID" value="PYF05492.1"/>
    <property type="molecule type" value="Genomic_DNA"/>
</dbReference>
<accession>A0A318TKZ9</accession>
<sequence>MVTRVLATTVMLGMYAFGMIATTGLAITAGTTPAYAQRGRGRGGGRGWGGGRGRGWGGSGAGAAIGLGIGAAVIGGAIAAQEAERAAAAQNAADYCMRRFRSYDPESGTYVGRDGVRRPCP</sequence>
<keyword evidence="7" id="KW-0472">Membrane</keyword>
<dbReference type="Proteomes" id="UP000248148">
    <property type="component" value="Unassembled WGS sequence"/>
</dbReference>
<evidence type="ECO:0000256" key="2">
    <source>
        <dbReference type="ARBA" id="ARBA00010270"/>
    </source>
</evidence>
<organism evidence="8 9">
    <name type="scientific">Rhodopseudomonas faecalis</name>
    <dbReference type="NCBI Taxonomy" id="99655"/>
    <lineage>
        <taxon>Bacteria</taxon>
        <taxon>Pseudomonadati</taxon>
        <taxon>Pseudomonadota</taxon>
        <taxon>Alphaproteobacteria</taxon>
        <taxon>Hyphomicrobiales</taxon>
        <taxon>Nitrobacteraceae</taxon>
        <taxon>Rhodopseudomonas</taxon>
    </lineage>
</organism>
<evidence type="ECO:0000256" key="4">
    <source>
        <dbReference type="ARBA" id="ARBA00022475"/>
    </source>
</evidence>
<keyword evidence="4" id="KW-1003">Cell membrane</keyword>
<keyword evidence="7" id="KW-1133">Transmembrane helix</keyword>
<evidence type="ECO:0000313" key="9">
    <source>
        <dbReference type="Proteomes" id="UP000248148"/>
    </source>
</evidence>
<comment type="function">
    <text evidence="6">Has immunoglobulin-binding and hemagglutination properties, and can bind to mannose. Essential for virulence. May be involved in LPS biosynthesis or polysaccharide transport.</text>
</comment>
<dbReference type="RefSeq" id="WP_245407560.1">
    <property type="nucleotide sequence ID" value="NZ_QJTI01000001.1"/>
</dbReference>
<evidence type="ECO:0000256" key="5">
    <source>
        <dbReference type="ARBA" id="ARBA00022734"/>
    </source>
</evidence>
<gene>
    <name evidence="8" type="ORF">BJ122_101235</name>
</gene>
<keyword evidence="9" id="KW-1185">Reference proteome</keyword>
<keyword evidence="5" id="KW-0430">Lectin</keyword>
<comment type="similarity">
    <text evidence="2">Belongs to the BA14k family.</text>
</comment>
<evidence type="ECO:0000256" key="3">
    <source>
        <dbReference type="ARBA" id="ARBA00020552"/>
    </source>
</evidence>
<dbReference type="Pfam" id="PF07886">
    <property type="entry name" value="BA14K"/>
    <property type="match status" value="1"/>
</dbReference>
<proteinExistence type="inferred from homology"/>
<dbReference type="GO" id="GO:0016020">
    <property type="term" value="C:membrane"/>
    <property type="evidence" value="ECO:0007669"/>
    <property type="project" value="UniProtKB-SubCell"/>
</dbReference>
<comment type="caution">
    <text evidence="8">The sequence shown here is derived from an EMBL/GenBank/DDBJ whole genome shotgun (WGS) entry which is preliminary data.</text>
</comment>
<dbReference type="AlphaFoldDB" id="A0A318TKZ9"/>
<dbReference type="GO" id="GO:0030246">
    <property type="term" value="F:carbohydrate binding"/>
    <property type="evidence" value="ECO:0007669"/>
    <property type="project" value="UniProtKB-KW"/>
</dbReference>
<feature type="transmembrane region" description="Helical" evidence="7">
    <location>
        <begin position="12"/>
        <end position="36"/>
    </location>
</feature>
<evidence type="ECO:0000256" key="7">
    <source>
        <dbReference type="SAM" id="Phobius"/>
    </source>
</evidence>
<dbReference type="InterPro" id="IPR012413">
    <property type="entry name" value="BA14K"/>
</dbReference>
<comment type="subcellular location">
    <subcellularLocation>
        <location evidence="1">Membrane</location>
        <topology evidence="1">Single-pass membrane protein</topology>
    </subcellularLocation>
</comment>